<feature type="domain" description="SigF-like NTF2-like" evidence="1">
    <location>
        <begin position="1"/>
        <end position="91"/>
    </location>
</feature>
<name>A0A2N5SB89_9BASI</name>
<gene>
    <name evidence="3" type="ORF">PCANC_07108</name>
    <name evidence="2" type="ORF">PCANC_22684</name>
</gene>
<dbReference type="Proteomes" id="UP000235388">
    <property type="component" value="Unassembled WGS sequence"/>
</dbReference>
<dbReference type="EMBL" id="PGCJ01001058">
    <property type="protein sequence ID" value="PLW10472.1"/>
    <property type="molecule type" value="Genomic_DNA"/>
</dbReference>
<dbReference type="PANTHER" id="PTHR35393">
    <property type="entry name" value="CHROMOSOME 1, WHOLE GENOME SHOTGUN SEQUENCE"/>
    <property type="match status" value="1"/>
</dbReference>
<protein>
    <recommendedName>
        <fullName evidence="1">SigF-like NTF2-like domain-containing protein</fullName>
    </recommendedName>
</protein>
<evidence type="ECO:0000313" key="4">
    <source>
        <dbReference type="Proteomes" id="UP000235388"/>
    </source>
</evidence>
<evidence type="ECO:0000313" key="2">
    <source>
        <dbReference type="EMBL" id="PLW10472.1"/>
    </source>
</evidence>
<evidence type="ECO:0000313" key="3">
    <source>
        <dbReference type="EMBL" id="PLW49878.1"/>
    </source>
</evidence>
<dbReference type="OrthoDB" id="2344312at2759"/>
<sequence length="141" mass="16470">MDDPVNEIKGVVRSLIEPYRHAVIAENVSKHFSSDAIISNPLWIRAKLSKSNIHVKSIYEVIRLFSINSRVQFQGVMFDETKKHCTIVSFQPQYPHVDSLRFDQRGRWQILDIQGDKQYPERHENDDHAAIPRFDFFGPYG</sequence>
<reference evidence="2 4" key="1">
    <citation type="submission" date="2017-11" db="EMBL/GenBank/DDBJ databases">
        <title>De novo assembly and phasing of dikaryotic genomes from two isolates of Puccinia coronata f. sp. avenae, the causal agent of oat crown rust.</title>
        <authorList>
            <person name="Miller M.E."/>
            <person name="Zhang Y."/>
            <person name="Omidvar V."/>
            <person name="Sperschneider J."/>
            <person name="Schwessinger B."/>
            <person name="Raley C."/>
            <person name="Palmer J.M."/>
            <person name="Garnica D."/>
            <person name="Upadhyaya N."/>
            <person name="Rathjen J."/>
            <person name="Taylor J.M."/>
            <person name="Park R.F."/>
            <person name="Dodds P.N."/>
            <person name="Hirsch C.D."/>
            <person name="Kianian S.F."/>
            <person name="Figueroa M."/>
        </authorList>
    </citation>
    <scope>NUCLEOTIDE SEQUENCE [LARGE SCALE GENOMIC DNA]</scope>
    <source>
        <strain evidence="2">12NC29</strain>
    </source>
</reference>
<dbReference type="AlphaFoldDB" id="A0A2N5SB89"/>
<dbReference type="STRING" id="200324.A0A2N5SB89"/>
<evidence type="ECO:0000259" key="1">
    <source>
        <dbReference type="Pfam" id="PF24840"/>
    </source>
</evidence>
<dbReference type="Pfam" id="PF24840">
    <property type="entry name" value="NTF2_SigF"/>
    <property type="match status" value="1"/>
</dbReference>
<dbReference type="EMBL" id="PGCJ01000093">
    <property type="protein sequence ID" value="PLW49878.1"/>
    <property type="molecule type" value="Genomic_DNA"/>
</dbReference>
<dbReference type="InterPro" id="IPR057514">
    <property type="entry name" value="NTF2_SigF"/>
</dbReference>
<dbReference type="PANTHER" id="PTHR35393:SF1">
    <property type="entry name" value="SNOAL-LIKE DOMAIN-CONTAINING PROTEIN"/>
    <property type="match status" value="1"/>
</dbReference>
<accession>A0A2N5SB89</accession>
<proteinExistence type="predicted"/>
<comment type="caution">
    <text evidence="2">The sequence shown here is derived from an EMBL/GenBank/DDBJ whole genome shotgun (WGS) entry which is preliminary data.</text>
</comment>
<keyword evidence="4" id="KW-1185">Reference proteome</keyword>
<organism evidence="2 4">
    <name type="scientific">Puccinia coronata f. sp. avenae</name>
    <dbReference type="NCBI Taxonomy" id="200324"/>
    <lineage>
        <taxon>Eukaryota</taxon>
        <taxon>Fungi</taxon>
        <taxon>Dikarya</taxon>
        <taxon>Basidiomycota</taxon>
        <taxon>Pucciniomycotina</taxon>
        <taxon>Pucciniomycetes</taxon>
        <taxon>Pucciniales</taxon>
        <taxon>Pucciniaceae</taxon>
        <taxon>Puccinia</taxon>
    </lineage>
</organism>